<protein>
    <recommendedName>
        <fullName evidence="3">Tail fiber assembly protein</fullName>
    </recommendedName>
</protein>
<dbReference type="Pfam" id="PF02413">
    <property type="entry name" value="Caudo_TAP"/>
    <property type="match status" value="1"/>
</dbReference>
<evidence type="ECO:0008006" key="3">
    <source>
        <dbReference type="Google" id="ProtNLM"/>
    </source>
</evidence>
<sequence>MVTGKQYVNNKECVMQLTNFKMYEKEGGNPNSLYMMSDEGMDWYESRELFDINKAKFMYDTNGLIVSASYNIYDLVPLGFSVSEIEYDGDINKLYGMVYDGNTIHDYIETKEEKIERLKNELSNLKYIAIQELGHLKTAMDLELATDEEAVLFVKLKDYVTQLNSIKPADMIKKTFSFPVKPEKK</sequence>
<accession>A0AAJ3CW66</accession>
<gene>
    <name evidence="1" type="ORF">GNZ05_04805</name>
</gene>
<dbReference type="AlphaFoldDB" id="A0AAJ3CW66"/>
<proteinExistence type="predicted"/>
<name>A0AAJ3CW66_ECOLX</name>
<reference evidence="1 2" key="1">
    <citation type="submission" date="2019-11" db="EMBL/GenBank/DDBJ databases">
        <title>Whole genome sequence analysis of environmental Escherichia coli from the feces of straw-necked ibis (Threskiornis spinicollis) nesting on inland wetlands.</title>
        <authorList>
            <person name="Wyrsch E.R."/>
            <person name="Roy Chowdhury P."/>
            <person name="Wallis L."/>
            <person name="Cummins M.L."/>
            <person name="Zingali T."/>
            <person name="Brandis K.J."/>
            <person name="Djordjevic S.P."/>
        </authorList>
    </citation>
    <scope>NUCLEOTIDE SEQUENCE [LARGE SCALE GENOMIC DNA]</scope>
    <source>
        <strain evidence="1 2">IBS12</strain>
    </source>
</reference>
<dbReference type="EMBL" id="WOET01000003">
    <property type="protein sequence ID" value="MUM71482.1"/>
    <property type="molecule type" value="Genomic_DNA"/>
</dbReference>
<comment type="caution">
    <text evidence="1">The sequence shown here is derived from an EMBL/GenBank/DDBJ whole genome shotgun (WGS) entry which is preliminary data.</text>
</comment>
<evidence type="ECO:0000313" key="2">
    <source>
        <dbReference type="Proteomes" id="UP000490727"/>
    </source>
</evidence>
<dbReference type="Proteomes" id="UP000490727">
    <property type="component" value="Unassembled WGS sequence"/>
</dbReference>
<organism evidence="1 2">
    <name type="scientific">Escherichia coli</name>
    <dbReference type="NCBI Taxonomy" id="562"/>
    <lineage>
        <taxon>Bacteria</taxon>
        <taxon>Pseudomonadati</taxon>
        <taxon>Pseudomonadota</taxon>
        <taxon>Gammaproteobacteria</taxon>
        <taxon>Enterobacterales</taxon>
        <taxon>Enterobacteriaceae</taxon>
        <taxon>Escherichia</taxon>
    </lineage>
</organism>
<dbReference type="InterPro" id="IPR003458">
    <property type="entry name" value="Phage_T4_Gp38_tail_assem"/>
</dbReference>
<evidence type="ECO:0000313" key="1">
    <source>
        <dbReference type="EMBL" id="MUM71482.1"/>
    </source>
</evidence>